<feature type="transmembrane region" description="Helical" evidence="4">
    <location>
        <begin position="7"/>
        <end position="30"/>
    </location>
</feature>
<evidence type="ECO:0000256" key="1">
    <source>
        <dbReference type="ARBA" id="ARBA00005189"/>
    </source>
</evidence>
<keyword evidence="3 6" id="KW-0012">Acyltransferase</keyword>
<comment type="pathway">
    <text evidence="1">Lipid metabolism.</text>
</comment>
<reference evidence="6 7" key="1">
    <citation type="submission" date="2018-01" db="EMBL/GenBank/DDBJ databases">
        <title>Saezia sanguinis gen. nov., sp. nov., in the order Burkholderiales isolated from human blood.</title>
        <authorList>
            <person name="Medina-Pascual M.J."/>
            <person name="Valdezate S."/>
            <person name="Monzon S."/>
            <person name="Cuesta I."/>
            <person name="Carrasco G."/>
            <person name="Villalon P."/>
            <person name="Saez-Nieto J.A."/>
        </authorList>
    </citation>
    <scope>NUCLEOTIDE SEQUENCE [LARGE SCALE GENOMIC DNA]</scope>
    <source>
        <strain evidence="6 7">CNM695-12</strain>
    </source>
</reference>
<dbReference type="OrthoDB" id="9812274at2"/>
<keyword evidence="4" id="KW-0472">Membrane</keyword>
<evidence type="ECO:0000256" key="3">
    <source>
        <dbReference type="ARBA" id="ARBA00023315"/>
    </source>
</evidence>
<evidence type="ECO:0000259" key="5">
    <source>
        <dbReference type="SMART" id="SM00563"/>
    </source>
</evidence>
<dbReference type="EMBL" id="PQSP01000005">
    <property type="protein sequence ID" value="RUS66397.1"/>
    <property type="molecule type" value="Genomic_DNA"/>
</dbReference>
<name>A0A433SCC0_9BURK</name>
<dbReference type="SMART" id="SM00563">
    <property type="entry name" value="PlsC"/>
    <property type="match status" value="1"/>
</dbReference>
<protein>
    <submittedName>
        <fullName evidence="6">1-acyl-sn-glycerol-3-phosphate acyltransferase</fullName>
        <ecNumber evidence="6">2.3.1.51</ecNumber>
    </submittedName>
</protein>
<evidence type="ECO:0000256" key="2">
    <source>
        <dbReference type="ARBA" id="ARBA00022679"/>
    </source>
</evidence>
<sequence>MALIASVLHMILMALTIIPVSIVMAVGRLFLPEKVIYHIGATWCQFSIYTLRWLCGVKWRVTGLENLPADPNARIVLLCKHQSAWETLAMNWVLQHDIVFVFKKELLQIPFFGWAIGSVDMIYIDRQARTQAMQKVVSEGRRLIDKGRWVIMFPEGTRIPRGQTGSYKSGGARVAVATQADIIPIAVTSAKCWPKGAFVKKPGTIDVVIGPVIPSAGRDHHELTHEVQTWIENQMRHIDPQAYTAEQVAQQPVAQSETE</sequence>
<dbReference type="SUPFAM" id="SSF69593">
    <property type="entry name" value="Glycerol-3-phosphate (1)-acyltransferase"/>
    <property type="match status" value="1"/>
</dbReference>
<dbReference type="Pfam" id="PF01553">
    <property type="entry name" value="Acyltransferase"/>
    <property type="match status" value="1"/>
</dbReference>
<evidence type="ECO:0000313" key="6">
    <source>
        <dbReference type="EMBL" id="RUS66397.1"/>
    </source>
</evidence>
<gene>
    <name evidence="6" type="primary">plsC_2</name>
    <name evidence="6" type="ORF">CUZ56_02123</name>
</gene>
<comment type="caution">
    <text evidence="6">The sequence shown here is derived from an EMBL/GenBank/DDBJ whole genome shotgun (WGS) entry which is preliminary data.</text>
</comment>
<dbReference type="AlphaFoldDB" id="A0A433SCC0"/>
<accession>A0A433SCC0</accession>
<dbReference type="GO" id="GO:0003841">
    <property type="term" value="F:1-acylglycerol-3-phosphate O-acyltransferase activity"/>
    <property type="evidence" value="ECO:0007669"/>
    <property type="project" value="UniProtKB-EC"/>
</dbReference>
<dbReference type="PANTHER" id="PTHR10434:SF40">
    <property type="entry name" value="1-ACYL-SN-GLYCEROL-3-PHOSPHATE ACYLTRANSFERASE"/>
    <property type="match status" value="1"/>
</dbReference>
<keyword evidence="2 6" id="KW-0808">Transferase</keyword>
<keyword evidence="4" id="KW-0812">Transmembrane</keyword>
<proteinExistence type="predicted"/>
<keyword evidence="7" id="KW-1185">Reference proteome</keyword>
<dbReference type="EC" id="2.3.1.51" evidence="6"/>
<dbReference type="InterPro" id="IPR002123">
    <property type="entry name" value="Plipid/glycerol_acylTrfase"/>
</dbReference>
<dbReference type="RefSeq" id="WP_126980298.1">
    <property type="nucleotide sequence ID" value="NZ_PQSP01000005.1"/>
</dbReference>
<keyword evidence="4" id="KW-1133">Transmembrane helix</keyword>
<feature type="domain" description="Phospholipid/glycerol acyltransferase" evidence="5">
    <location>
        <begin position="75"/>
        <end position="190"/>
    </location>
</feature>
<evidence type="ECO:0000256" key="4">
    <source>
        <dbReference type="SAM" id="Phobius"/>
    </source>
</evidence>
<dbReference type="GO" id="GO:0006654">
    <property type="term" value="P:phosphatidic acid biosynthetic process"/>
    <property type="evidence" value="ECO:0007669"/>
    <property type="project" value="TreeGrafter"/>
</dbReference>
<evidence type="ECO:0000313" key="7">
    <source>
        <dbReference type="Proteomes" id="UP000286947"/>
    </source>
</evidence>
<organism evidence="6 7">
    <name type="scientific">Saezia sanguinis</name>
    <dbReference type="NCBI Taxonomy" id="1965230"/>
    <lineage>
        <taxon>Bacteria</taxon>
        <taxon>Pseudomonadati</taxon>
        <taxon>Pseudomonadota</taxon>
        <taxon>Betaproteobacteria</taxon>
        <taxon>Burkholderiales</taxon>
        <taxon>Saeziaceae</taxon>
        <taxon>Saezia</taxon>
    </lineage>
</organism>
<dbReference type="CDD" id="cd07989">
    <property type="entry name" value="LPLAT_AGPAT-like"/>
    <property type="match status" value="1"/>
</dbReference>
<dbReference type="Proteomes" id="UP000286947">
    <property type="component" value="Unassembled WGS sequence"/>
</dbReference>
<dbReference type="PANTHER" id="PTHR10434">
    <property type="entry name" value="1-ACYL-SN-GLYCEROL-3-PHOSPHATE ACYLTRANSFERASE"/>
    <property type="match status" value="1"/>
</dbReference>